<proteinExistence type="predicted"/>
<reference evidence="2 3" key="1">
    <citation type="submission" date="2019-11" db="EMBL/GenBank/DDBJ databases">
        <title>Whole genome sequence of Oryza granulata.</title>
        <authorList>
            <person name="Li W."/>
        </authorList>
    </citation>
    <scope>NUCLEOTIDE SEQUENCE [LARGE SCALE GENOMIC DNA]</scope>
    <source>
        <strain evidence="3">cv. Menghai</strain>
        <tissue evidence="2">Leaf</tissue>
    </source>
</reference>
<name>A0A6G1ES16_9ORYZ</name>
<organism evidence="2 3">
    <name type="scientific">Oryza meyeriana var. granulata</name>
    <dbReference type="NCBI Taxonomy" id="110450"/>
    <lineage>
        <taxon>Eukaryota</taxon>
        <taxon>Viridiplantae</taxon>
        <taxon>Streptophyta</taxon>
        <taxon>Embryophyta</taxon>
        <taxon>Tracheophyta</taxon>
        <taxon>Spermatophyta</taxon>
        <taxon>Magnoliopsida</taxon>
        <taxon>Liliopsida</taxon>
        <taxon>Poales</taxon>
        <taxon>Poaceae</taxon>
        <taxon>BOP clade</taxon>
        <taxon>Oryzoideae</taxon>
        <taxon>Oryzeae</taxon>
        <taxon>Oryzinae</taxon>
        <taxon>Oryza</taxon>
        <taxon>Oryza meyeriana</taxon>
    </lineage>
</organism>
<evidence type="ECO:0000313" key="2">
    <source>
        <dbReference type="EMBL" id="KAF0927362.1"/>
    </source>
</evidence>
<accession>A0A6G1ES16</accession>
<feature type="compositionally biased region" description="Polar residues" evidence="1">
    <location>
        <begin position="112"/>
        <end position="122"/>
    </location>
</feature>
<protein>
    <submittedName>
        <fullName evidence="2">Uncharacterized protein</fullName>
    </submittedName>
</protein>
<feature type="region of interest" description="Disordered" evidence="1">
    <location>
        <begin position="111"/>
        <end position="130"/>
    </location>
</feature>
<dbReference type="Proteomes" id="UP000479710">
    <property type="component" value="Unassembled WGS sequence"/>
</dbReference>
<gene>
    <name evidence="2" type="ORF">E2562_032302</name>
</gene>
<comment type="caution">
    <text evidence="2">The sequence shown here is derived from an EMBL/GenBank/DDBJ whole genome shotgun (WGS) entry which is preliminary data.</text>
</comment>
<sequence>MLSYPAVSYSIRLMQSSSFRNDMVVVVCACFLLGCAGGITACSVNDSNQKAHTLARGERERGADAIATGEEGVAHGLVEAKRERALQGVVRSPGLGRHVLLEAERLLGLQQHGGSARQSSHGASDYGGGG</sequence>
<evidence type="ECO:0000313" key="3">
    <source>
        <dbReference type="Proteomes" id="UP000479710"/>
    </source>
</evidence>
<dbReference type="AlphaFoldDB" id="A0A6G1ES16"/>
<keyword evidence="3" id="KW-1185">Reference proteome</keyword>
<evidence type="ECO:0000256" key="1">
    <source>
        <dbReference type="SAM" id="MobiDB-lite"/>
    </source>
</evidence>
<dbReference type="EMBL" id="SPHZ02000003">
    <property type="protein sequence ID" value="KAF0927362.1"/>
    <property type="molecule type" value="Genomic_DNA"/>
</dbReference>
<dbReference type="OrthoDB" id="689741at2759"/>